<organism evidence="1 2">
    <name type="scientific">Streptomyces microflavus</name>
    <name type="common">Streptomyces lipmanii</name>
    <dbReference type="NCBI Taxonomy" id="1919"/>
    <lineage>
        <taxon>Bacteria</taxon>
        <taxon>Bacillati</taxon>
        <taxon>Actinomycetota</taxon>
        <taxon>Actinomycetes</taxon>
        <taxon>Kitasatosporales</taxon>
        <taxon>Streptomycetaceae</taxon>
        <taxon>Streptomyces</taxon>
    </lineage>
</organism>
<dbReference type="EMBL" id="JAAGME010001086">
    <property type="protein sequence ID" value="NEB70451.1"/>
    <property type="molecule type" value="Genomic_DNA"/>
</dbReference>
<feature type="non-terminal residue" evidence="1">
    <location>
        <position position="1"/>
    </location>
</feature>
<protein>
    <submittedName>
        <fullName evidence="1">Uncharacterized protein</fullName>
    </submittedName>
</protein>
<sequence length="52" mass="5730">KSLSDIQHHLYEEGGDMVWAKAPVLAAATPKVHDVKSLGYPTFPSFRDAYLA</sequence>
<dbReference type="Proteomes" id="UP000471648">
    <property type="component" value="Unassembled WGS sequence"/>
</dbReference>
<evidence type="ECO:0000313" key="2">
    <source>
        <dbReference type="Proteomes" id="UP000471648"/>
    </source>
</evidence>
<reference evidence="1 2" key="1">
    <citation type="submission" date="2020-01" db="EMBL/GenBank/DDBJ databases">
        <title>Insect and environment-associated Actinomycetes.</title>
        <authorList>
            <person name="Currrie C."/>
            <person name="Chevrette M."/>
            <person name="Carlson C."/>
            <person name="Stubbendieck R."/>
            <person name="Wendt-Pienkowski E."/>
        </authorList>
    </citation>
    <scope>NUCLEOTIDE SEQUENCE [LARGE SCALE GENOMIC DNA]</scope>
    <source>
        <strain evidence="1 2">SID14438</strain>
    </source>
</reference>
<proteinExistence type="predicted"/>
<accession>A0A6N9VK50</accession>
<gene>
    <name evidence="1" type="ORF">G3I39_25825</name>
</gene>
<comment type="caution">
    <text evidence="1">The sequence shown here is derived from an EMBL/GenBank/DDBJ whole genome shotgun (WGS) entry which is preliminary data.</text>
</comment>
<name>A0A6N9VK50_STRMI</name>
<evidence type="ECO:0000313" key="1">
    <source>
        <dbReference type="EMBL" id="NEB70451.1"/>
    </source>
</evidence>
<dbReference type="AlphaFoldDB" id="A0A6N9VK50"/>